<feature type="compositionally biased region" description="Low complexity" evidence="8">
    <location>
        <begin position="40"/>
        <end position="52"/>
    </location>
</feature>
<keyword evidence="5 7" id="KW-0234">DNA repair</keyword>
<feature type="region of interest" description="Disordered" evidence="8">
    <location>
        <begin position="1"/>
        <end position="160"/>
    </location>
</feature>
<name>A0A9P4LKH0_9PLEO</name>
<dbReference type="AlphaFoldDB" id="A0A9P4LKH0"/>
<comment type="similarity">
    <text evidence="2 7">Belongs to the NSE4 family.</text>
</comment>
<feature type="compositionally biased region" description="Acidic residues" evidence="8">
    <location>
        <begin position="118"/>
        <end position="144"/>
    </location>
</feature>
<comment type="caution">
    <text evidence="11">The sequence shown here is derived from an EMBL/GenBank/DDBJ whole genome shotgun (WGS) entry which is preliminary data.</text>
</comment>
<evidence type="ECO:0000313" key="11">
    <source>
        <dbReference type="EMBL" id="KAF2028215.1"/>
    </source>
</evidence>
<dbReference type="InterPro" id="IPR029225">
    <property type="entry name" value="Nse4_Nse3-bd"/>
</dbReference>
<comment type="subcellular location">
    <subcellularLocation>
        <location evidence="1 7">Nucleus</location>
    </subcellularLocation>
</comment>
<feature type="domain" description="Non-structural maintenance of chromosome element 4 C-terminal" evidence="9">
    <location>
        <begin position="406"/>
        <end position="493"/>
    </location>
</feature>
<dbReference type="GO" id="GO:0030915">
    <property type="term" value="C:Smc5-Smc6 complex"/>
    <property type="evidence" value="ECO:0007669"/>
    <property type="project" value="UniProtKB-UniRule"/>
</dbReference>
<gene>
    <name evidence="11" type="ORF">EK21DRAFT_114127</name>
</gene>
<evidence type="ECO:0000313" key="12">
    <source>
        <dbReference type="Proteomes" id="UP000799777"/>
    </source>
</evidence>
<feature type="compositionally biased region" description="Polar residues" evidence="8">
    <location>
        <begin position="86"/>
        <end position="95"/>
    </location>
</feature>
<evidence type="ECO:0000256" key="7">
    <source>
        <dbReference type="RuleBase" id="RU365071"/>
    </source>
</evidence>
<accession>A0A9P4LKH0</accession>
<dbReference type="GO" id="GO:0006310">
    <property type="term" value="P:DNA recombination"/>
    <property type="evidence" value="ECO:0007669"/>
    <property type="project" value="UniProtKB-UniRule"/>
</dbReference>
<dbReference type="GO" id="GO:0006281">
    <property type="term" value="P:DNA repair"/>
    <property type="evidence" value="ECO:0007669"/>
    <property type="project" value="UniProtKB-UniRule"/>
</dbReference>
<dbReference type="PANTHER" id="PTHR16140:SF0">
    <property type="entry name" value="NON-STRUCTURAL MAINTENANCE OF CHROMOSOMES ELEMENT 4"/>
    <property type="match status" value="1"/>
</dbReference>
<evidence type="ECO:0000256" key="5">
    <source>
        <dbReference type="ARBA" id="ARBA00023204"/>
    </source>
</evidence>
<keyword evidence="3 7" id="KW-0227">DNA damage</keyword>
<reference evidence="11" key="1">
    <citation type="journal article" date="2020" name="Stud. Mycol.">
        <title>101 Dothideomycetes genomes: a test case for predicting lifestyles and emergence of pathogens.</title>
        <authorList>
            <person name="Haridas S."/>
            <person name="Albert R."/>
            <person name="Binder M."/>
            <person name="Bloem J."/>
            <person name="Labutti K."/>
            <person name="Salamov A."/>
            <person name="Andreopoulos B."/>
            <person name="Baker S."/>
            <person name="Barry K."/>
            <person name="Bills G."/>
            <person name="Bluhm B."/>
            <person name="Cannon C."/>
            <person name="Castanera R."/>
            <person name="Culley D."/>
            <person name="Daum C."/>
            <person name="Ezra D."/>
            <person name="Gonzalez J."/>
            <person name="Henrissat B."/>
            <person name="Kuo A."/>
            <person name="Liang C."/>
            <person name="Lipzen A."/>
            <person name="Lutzoni F."/>
            <person name="Magnuson J."/>
            <person name="Mondo S."/>
            <person name="Nolan M."/>
            <person name="Ohm R."/>
            <person name="Pangilinan J."/>
            <person name="Park H.-J."/>
            <person name="Ramirez L."/>
            <person name="Alfaro M."/>
            <person name="Sun H."/>
            <person name="Tritt A."/>
            <person name="Yoshinaga Y."/>
            <person name="Zwiers L.-H."/>
            <person name="Turgeon B."/>
            <person name="Goodwin S."/>
            <person name="Spatafora J."/>
            <person name="Crous P."/>
            <person name="Grigoriev I."/>
        </authorList>
    </citation>
    <scope>NUCLEOTIDE SEQUENCE</scope>
    <source>
        <strain evidence="11">CBS 110217</strain>
    </source>
</reference>
<sequence>MARLNTHLSATPQQTRSSTVDSLYRDPSLAPRNESNARTSSYSVMSPSASMNSDKENEQPKTRENTPQPSKRRGLRGASARIPTPDTGSTTGTNGSKRRRTGEYNMRGSRGPEIHEDGPDDGDEGAEPEDEDEDNPTAPEEDEQGDLRFYNPNQDPEQRRRLRATLRDHSRVVDENKDEMIKPNRLLLDALKKQDNLFGKVRQTADAALDSRFLVNASELAGKKLNNSLQGNAGVGIDLDQFVSKCIYFMKSGGRIAGEEDAPALPVADEDDEAGDDGLDWALLGRYACFPCNRRPPTSSFLLGPLSVQKRARATQRRARSQRQPVGPATRPQEIKEGDIQQNENSNLSNLVKSINTRLRDHIEKVDGLVANELSEIPEDEIEPEDLAAASKRYRAAITPSEELAVSLLDFAINPHDFGQTVENLFYISFLVREGNAKILKDDDGLPLLMPAKAHEISEQRENNVQKNQAVLSIDYQTWQMFIKAFDIEEPLIPHREEEEANVAPGGWYAG</sequence>
<keyword evidence="12" id="KW-1185">Reference proteome</keyword>
<dbReference type="GO" id="GO:0005634">
    <property type="term" value="C:nucleus"/>
    <property type="evidence" value="ECO:0007669"/>
    <property type="project" value="UniProtKB-SubCell"/>
</dbReference>
<evidence type="ECO:0000256" key="6">
    <source>
        <dbReference type="ARBA" id="ARBA00023242"/>
    </source>
</evidence>
<comment type="function">
    <text evidence="7">Component of the SMC5-SMC6 complex, that promotes sister chromatid alignment after DNA damage and facilitates double-stranded DNA breaks (DSBs) repair via homologous recombination between sister chromatids.</text>
</comment>
<evidence type="ECO:0000256" key="1">
    <source>
        <dbReference type="ARBA" id="ARBA00004123"/>
    </source>
</evidence>
<evidence type="ECO:0000256" key="8">
    <source>
        <dbReference type="SAM" id="MobiDB-lite"/>
    </source>
</evidence>
<feature type="domain" description="Nse4/EID protein Nse3/MAGE-binding" evidence="10">
    <location>
        <begin position="210"/>
        <end position="257"/>
    </location>
</feature>
<evidence type="ECO:0000259" key="10">
    <source>
        <dbReference type="Pfam" id="PF15412"/>
    </source>
</evidence>
<dbReference type="Proteomes" id="UP000799777">
    <property type="component" value="Unassembled WGS sequence"/>
</dbReference>
<dbReference type="OrthoDB" id="361242at2759"/>
<keyword evidence="6 7" id="KW-0539">Nucleus</keyword>
<feature type="region of interest" description="Disordered" evidence="8">
    <location>
        <begin position="312"/>
        <end position="347"/>
    </location>
</feature>
<feature type="compositionally biased region" description="Basic residues" evidence="8">
    <location>
        <begin position="312"/>
        <end position="321"/>
    </location>
</feature>
<evidence type="ECO:0000259" key="9">
    <source>
        <dbReference type="Pfam" id="PF08743"/>
    </source>
</evidence>
<dbReference type="EMBL" id="ML978216">
    <property type="protein sequence ID" value="KAF2028215.1"/>
    <property type="molecule type" value="Genomic_DNA"/>
</dbReference>
<proteinExistence type="inferred from homology"/>
<evidence type="ECO:0000256" key="4">
    <source>
        <dbReference type="ARBA" id="ARBA00023172"/>
    </source>
</evidence>
<evidence type="ECO:0000256" key="3">
    <source>
        <dbReference type="ARBA" id="ARBA00022763"/>
    </source>
</evidence>
<dbReference type="InterPro" id="IPR027786">
    <property type="entry name" value="Nse4/EID"/>
</dbReference>
<protein>
    <recommendedName>
        <fullName evidence="7">Non-structural maintenance of chromosomes element 4</fullName>
    </recommendedName>
</protein>
<organism evidence="11 12">
    <name type="scientific">Setomelanomma holmii</name>
    <dbReference type="NCBI Taxonomy" id="210430"/>
    <lineage>
        <taxon>Eukaryota</taxon>
        <taxon>Fungi</taxon>
        <taxon>Dikarya</taxon>
        <taxon>Ascomycota</taxon>
        <taxon>Pezizomycotina</taxon>
        <taxon>Dothideomycetes</taxon>
        <taxon>Pleosporomycetidae</taxon>
        <taxon>Pleosporales</taxon>
        <taxon>Pleosporineae</taxon>
        <taxon>Phaeosphaeriaceae</taxon>
        <taxon>Setomelanomma</taxon>
    </lineage>
</organism>
<comment type="subunit">
    <text evidence="7">Component of the SMC5-SMC6 complex.</text>
</comment>
<dbReference type="Pfam" id="PF08743">
    <property type="entry name" value="Nse4_C"/>
    <property type="match status" value="1"/>
</dbReference>
<feature type="compositionally biased region" description="Basic and acidic residues" evidence="8">
    <location>
        <begin position="53"/>
        <end position="64"/>
    </location>
</feature>
<dbReference type="InterPro" id="IPR014854">
    <property type="entry name" value="Nse4_C"/>
</dbReference>
<feature type="compositionally biased region" description="Polar residues" evidence="8">
    <location>
        <begin position="1"/>
        <end position="21"/>
    </location>
</feature>
<evidence type="ECO:0000256" key="2">
    <source>
        <dbReference type="ARBA" id="ARBA00008997"/>
    </source>
</evidence>
<dbReference type="Pfam" id="PF15412">
    <property type="entry name" value="Nse4-Nse3_bdg"/>
    <property type="match status" value="1"/>
</dbReference>
<keyword evidence="4 7" id="KW-0233">DNA recombination</keyword>
<dbReference type="PANTHER" id="PTHR16140">
    <property type="entry name" value="NON-STRUCTURAL MAINTENANCE OF CHROMOSOMES ELEMENT 4"/>
    <property type="match status" value="1"/>
</dbReference>